<evidence type="ECO:0000256" key="4">
    <source>
        <dbReference type="ARBA" id="ARBA00023002"/>
    </source>
</evidence>
<keyword evidence="5 7" id="KW-0408">Iron</keyword>
<dbReference type="InterPro" id="IPR001128">
    <property type="entry name" value="Cyt_P450"/>
</dbReference>
<evidence type="ECO:0000256" key="6">
    <source>
        <dbReference type="ARBA" id="ARBA00023033"/>
    </source>
</evidence>
<protein>
    <recommendedName>
        <fullName evidence="10">Cytochrome P450</fullName>
    </recommendedName>
</protein>
<dbReference type="SUPFAM" id="SSF48264">
    <property type="entry name" value="Cytochrome P450"/>
    <property type="match status" value="1"/>
</dbReference>
<proteinExistence type="inferred from homology"/>
<dbReference type="GO" id="GO:0004497">
    <property type="term" value="F:monooxygenase activity"/>
    <property type="evidence" value="ECO:0007669"/>
    <property type="project" value="UniProtKB-KW"/>
</dbReference>
<comment type="caution">
    <text evidence="8">The sequence shown here is derived from an EMBL/GenBank/DDBJ whole genome shotgun (WGS) entry which is preliminary data.</text>
</comment>
<evidence type="ECO:0000313" key="8">
    <source>
        <dbReference type="EMBL" id="ORW68106.1"/>
    </source>
</evidence>
<dbReference type="CDD" id="cd11035">
    <property type="entry name" value="P450cam-like"/>
    <property type="match status" value="1"/>
</dbReference>
<evidence type="ECO:0000313" key="9">
    <source>
        <dbReference type="Proteomes" id="UP000193387"/>
    </source>
</evidence>
<keyword evidence="6 7" id="KW-0503">Monooxygenase</keyword>
<gene>
    <name evidence="8" type="ORF">AWC23_22015</name>
</gene>
<keyword evidence="2 7" id="KW-0349">Heme</keyword>
<accession>A0AAJ3NM83</accession>
<dbReference type="PANTHER" id="PTHR46696">
    <property type="entry name" value="P450, PUTATIVE (EUROFUNG)-RELATED"/>
    <property type="match status" value="1"/>
</dbReference>
<keyword evidence="4 7" id="KW-0560">Oxidoreductase</keyword>
<keyword evidence="9" id="KW-1185">Reference proteome</keyword>
<evidence type="ECO:0000256" key="3">
    <source>
        <dbReference type="ARBA" id="ARBA00022723"/>
    </source>
</evidence>
<dbReference type="GO" id="GO:0020037">
    <property type="term" value="F:heme binding"/>
    <property type="evidence" value="ECO:0007669"/>
    <property type="project" value="InterPro"/>
</dbReference>
<dbReference type="PRINTS" id="PR00385">
    <property type="entry name" value="P450"/>
</dbReference>
<dbReference type="Proteomes" id="UP000193387">
    <property type="component" value="Unassembled WGS sequence"/>
</dbReference>
<dbReference type="Gene3D" id="1.10.630.10">
    <property type="entry name" value="Cytochrome P450"/>
    <property type="match status" value="1"/>
</dbReference>
<reference evidence="8 9" key="1">
    <citation type="submission" date="2016-01" db="EMBL/GenBank/DDBJ databases">
        <title>The new phylogeny of the genus Mycobacterium.</title>
        <authorList>
            <person name="Tarcisio F."/>
            <person name="Conor M."/>
            <person name="Antonella G."/>
            <person name="Elisabetta G."/>
            <person name="Giulia F.S."/>
            <person name="Sara T."/>
            <person name="Anna F."/>
            <person name="Clotilde B."/>
            <person name="Roberto B."/>
            <person name="Veronica D.S."/>
            <person name="Fabio R."/>
            <person name="Monica P."/>
            <person name="Olivier J."/>
            <person name="Enrico T."/>
            <person name="Nicola S."/>
        </authorList>
    </citation>
    <scope>NUCLEOTIDE SEQUENCE [LARGE SCALE GENOMIC DNA]</scope>
    <source>
        <strain evidence="8 9">DSM 44616</strain>
    </source>
</reference>
<organism evidence="8 9">
    <name type="scientific">Mycobacterium saskatchewanense</name>
    <dbReference type="NCBI Taxonomy" id="220927"/>
    <lineage>
        <taxon>Bacteria</taxon>
        <taxon>Bacillati</taxon>
        <taxon>Actinomycetota</taxon>
        <taxon>Actinomycetes</taxon>
        <taxon>Mycobacteriales</taxon>
        <taxon>Mycobacteriaceae</taxon>
        <taxon>Mycobacterium</taxon>
        <taxon>Mycobacterium simiae complex</taxon>
    </lineage>
</organism>
<dbReference type="Pfam" id="PF00067">
    <property type="entry name" value="p450"/>
    <property type="match status" value="1"/>
</dbReference>
<dbReference type="InterPro" id="IPR036396">
    <property type="entry name" value="Cyt_P450_sf"/>
</dbReference>
<sequence>MTHPTDHVCPVFHYEYSEGSRPVLAGVHRFDELRAQYAVFWSTEEPGYHVFTEHDAILQALQKPDLFSSHATLPTMPYPDFRWIPQMIDPPEHTRWRQLLGGWFTPKRIARMDGLVRQRCAHLVEELAPLGSCDFVADFAGQFPTTVFLSILGLPVQELDRFMAWEKAIMHYSKRTDPDYSGFATAMGQVRDYFADLIAERKANRRQGAEDIVSAAVEWRINGESVPDDDLLNCMLLLFMAGLDTVASQLSYAFYHLATHASDRVRLVDDPELAGSAVEEFLRAYPIVMVGRQVTRDVEFAGCPLKAGEVVSFALPSAGRDAKVFPNSTAYEIDRGMVRHISFGAGPHRCLGSHLARREMLIALQEWHRLIPDYRLPDGATITEHGGNGVFGIDRLPIVWDATR</sequence>
<evidence type="ECO:0000256" key="2">
    <source>
        <dbReference type="ARBA" id="ARBA00022617"/>
    </source>
</evidence>
<dbReference type="InterPro" id="IPR002397">
    <property type="entry name" value="Cyt_P450_B"/>
</dbReference>
<dbReference type="EMBL" id="LQPR01000055">
    <property type="protein sequence ID" value="ORW68106.1"/>
    <property type="molecule type" value="Genomic_DNA"/>
</dbReference>
<name>A0AAJ3NM83_9MYCO</name>
<dbReference type="GO" id="GO:0005506">
    <property type="term" value="F:iron ion binding"/>
    <property type="evidence" value="ECO:0007669"/>
    <property type="project" value="InterPro"/>
</dbReference>
<evidence type="ECO:0000256" key="1">
    <source>
        <dbReference type="ARBA" id="ARBA00010617"/>
    </source>
</evidence>
<dbReference type="InterPro" id="IPR017972">
    <property type="entry name" value="Cyt_P450_CS"/>
</dbReference>
<dbReference type="PANTHER" id="PTHR46696:SF6">
    <property type="entry name" value="P450, PUTATIVE (EUROFUNG)-RELATED"/>
    <property type="match status" value="1"/>
</dbReference>
<dbReference type="AlphaFoldDB" id="A0AAJ3NM83"/>
<comment type="similarity">
    <text evidence="1 7">Belongs to the cytochrome P450 family.</text>
</comment>
<dbReference type="PRINTS" id="PR00359">
    <property type="entry name" value="BP450"/>
</dbReference>
<dbReference type="GO" id="GO:0016705">
    <property type="term" value="F:oxidoreductase activity, acting on paired donors, with incorporation or reduction of molecular oxygen"/>
    <property type="evidence" value="ECO:0007669"/>
    <property type="project" value="InterPro"/>
</dbReference>
<keyword evidence="3 7" id="KW-0479">Metal-binding</keyword>
<evidence type="ECO:0000256" key="5">
    <source>
        <dbReference type="ARBA" id="ARBA00023004"/>
    </source>
</evidence>
<evidence type="ECO:0000256" key="7">
    <source>
        <dbReference type="RuleBase" id="RU000461"/>
    </source>
</evidence>
<evidence type="ECO:0008006" key="10">
    <source>
        <dbReference type="Google" id="ProtNLM"/>
    </source>
</evidence>
<dbReference type="PROSITE" id="PS00086">
    <property type="entry name" value="CYTOCHROME_P450"/>
    <property type="match status" value="1"/>
</dbReference>